<dbReference type="EMBL" id="KE392310">
    <property type="protein sequence ID" value="ESA04746.1"/>
    <property type="molecule type" value="Genomic_DNA"/>
</dbReference>
<reference evidence="1" key="1">
    <citation type="submission" date="2013-07" db="EMBL/GenBank/DDBJ databases">
        <title>The genome of an arbuscular mycorrhizal fungus provides insights into the evolution of the oldest plant symbiosis.</title>
        <authorList>
            <consortium name="DOE Joint Genome Institute"/>
            <person name="Tisserant E."/>
            <person name="Malbreil M."/>
            <person name="Kuo A."/>
            <person name="Kohler A."/>
            <person name="Symeonidi A."/>
            <person name="Balestrini R."/>
            <person name="Charron P."/>
            <person name="Duensing N."/>
            <person name="Frei-dit-Frey N."/>
            <person name="Gianinazzi-Pearson V."/>
            <person name="Gilbert B."/>
            <person name="Handa Y."/>
            <person name="Hijri M."/>
            <person name="Kaul R."/>
            <person name="Kawaguchi M."/>
            <person name="Krajinski F."/>
            <person name="Lammers P."/>
            <person name="Lapierre D."/>
            <person name="Masclaux F.G."/>
            <person name="Murat C."/>
            <person name="Morin E."/>
            <person name="Ndikumana S."/>
            <person name="Pagni M."/>
            <person name="Petitpierre D."/>
            <person name="Requena N."/>
            <person name="Rosikiewicz P."/>
            <person name="Riley R."/>
            <person name="Saito K."/>
            <person name="San Clemente H."/>
            <person name="Shapiro H."/>
            <person name="van Tuinen D."/>
            <person name="Becard G."/>
            <person name="Bonfante P."/>
            <person name="Paszkowski U."/>
            <person name="Shachar-Hill Y."/>
            <person name="Young J.P."/>
            <person name="Sanders I.R."/>
            <person name="Henrissat B."/>
            <person name="Rensing S.A."/>
            <person name="Grigoriev I.V."/>
            <person name="Corradi N."/>
            <person name="Roux C."/>
            <person name="Martin F."/>
        </authorList>
    </citation>
    <scope>NUCLEOTIDE SEQUENCE</scope>
    <source>
        <strain evidence="1">DAOM 197198</strain>
    </source>
</reference>
<dbReference type="HOGENOM" id="CLU_2238030_0_0_1"/>
<dbReference type="AlphaFoldDB" id="U9TN23"/>
<accession>U9TN23</accession>
<name>U9TN23_RHIID</name>
<evidence type="ECO:0000313" key="1">
    <source>
        <dbReference type="EMBL" id="ESA04746.1"/>
    </source>
</evidence>
<gene>
    <name evidence="1" type="ORF">GLOINDRAFT_36525</name>
</gene>
<protein>
    <submittedName>
        <fullName evidence="1">Uncharacterized protein</fullName>
    </submittedName>
</protein>
<proteinExistence type="predicted"/>
<organism evidence="1">
    <name type="scientific">Rhizophagus irregularis (strain DAOM 181602 / DAOM 197198 / MUCL 43194)</name>
    <name type="common">Arbuscular mycorrhizal fungus</name>
    <name type="synonym">Glomus intraradices</name>
    <dbReference type="NCBI Taxonomy" id="747089"/>
    <lineage>
        <taxon>Eukaryota</taxon>
        <taxon>Fungi</taxon>
        <taxon>Fungi incertae sedis</taxon>
        <taxon>Mucoromycota</taxon>
        <taxon>Glomeromycotina</taxon>
        <taxon>Glomeromycetes</taxon>
        <taxon>Glomerales</taxon>
        <taxon>Glomeraceae</taxon>
        <taxon>Rhizophagus</taxon>
    </lineage>
</organism>
<sequence>MRCFPSLKELLRNSQASTPGMLTLLALPTFTRNKLILIDDIERKHKSFEADELLGFINEFSEKYSTRFLLEKRTGQGISSGLPMVPELLKGKITGFPQAHRTALL</sequence>